<name>A0A4Q9DGY3_9BACL</name>
<feature type="domain" description="Mandelate racemase/muconate lactonizing enzyme C-terminal" evidence="3">
    <location>
        <begin position="152"/>
        <end position="251"/>
    </location>
</feature>
<dbReference type="SUPFAM" id="SSF51604">
    <property type="entry name" value="Enolase C-terminal domain-like"/>
    <property type="match status" value="1"/>
</dbReference>
<evidence type="ECO:0000313" key="4">
    <source>
        <dbReference type="EMBL" id="TBL71054.1"/>
    </source>
</evidence>
<dbReference type="Pfam" id="PF02746">
    <property type="entry name" value="MR_MLE_N"/>
    <property type="match status" value="1"/>
</dbReference>
<protein>
    <submittedName>
        <fullName evidence="4">Mandelate racemase/muconate lactonizing enzyme family protein</fullName>
    </submittedName>
</protein>
<keyword evidence="2" id="KW-0456">Lyase</keyword>
<comment type="caution">
    <text evidence="4">The sequence shown here is derived from an EMBL/GenBank/DDBJ whole genome shotgun (WGS) entry which is preliminary data.</text>
</comment>
<proteinExistence type="predicted"/>
<dbReference type="SUPFAM" id="SSF54826">
    <property type="entry name" value="Enolase N-terminal domain-like"/>
    <property type="match status" value="1"/>
</dbReference>
<keyword evidence="5" id="KW-1185">Reference proteome</keyword>
<evidence type="ECO:0000256" key="1">
    <source>
        <dbReference type="ARBA" id="ARBA00022723"/>
    </source>
</evidence>
<dbReference type="RefSeq" id="WP_131017469.1">
    <property type="nucleotide sequence ID" value="NZ_SIRE01000028.1"/>
</dbReference>
<dbReference type="SMART" id="SM00922">
    <property type="entry name" value="MR_MLE"/>
    <property type="match status" value="1"/>
</dbReference>
<accession>A0A4Q9DGY3</accession>
<dbReference type="PANTHER" id="PTHR48080:SF2">
    <property type="entry name" value="D-GALACTONATE DEHYDRATASE"/>
    <property type="match status" value="1"/>
</dbReference>
<dbReference type="InterPro" id="IPR029017">
    <property type="entry name" value="Enolase-like_N"/>
</dbReference>
<reference evidence="4 5" key="1">
    <citation type="submission" date="2019-02" db="EMBL/GenBank/DDBJ databases">
        <title>Paenibacillus sp. nov., isolated from surface-sterilized tissue of Thalictrum simplex L.</title>
        <authorList>
            <person name="Tuo L."/>
        </authorList>
    </citation>
    <scope>NUCLEOTIDE SEQUENCE [LARGE SCALE GENOMIC DNA]</scope>
    <source>
        <strain evidence="4 5">N2SHLJ1</strain>
    </source>
</reference>
<dbReference type="SFLD" id="SFLDS00001">
    <property type="entry name" value="Enolase"/>
    <property type="match status" value="1"/>
</dbReference>
<gene>
    <name evidence="4" type="ORF">EYB31_31415</name>
</gene>
<dbReference type="PANTHER" id="PTHR48080">
    <property type="entry name" value="D-GALACTONATE DEHYDRATASE-RELATED"/>
    <property type="match status" value="1"/>
</dbReference>
<dbReference type="InterPro" id="IPR029065">
    <property type="entry name" value="Enolase_C-like"/>
</dbReference>
<evidence type="ECO:0000313" key="5">
    <source>
        <dbReference type="Proteomes" id="UP000293142"/>
    </source>
</evidence>
<evidence type="ECO:0000256" key="2">
    <source>
        <dbReference type="ARBA" id="ARBA00023239"/>
    </source>
</evidence>
<dbReference type="InterPro" id="IPR013341">
    <property type="entry name" value="Mandelate_racemase_N_dom"/>
</dbReference>
<keyword evidence="1" id="KW-0479">Metal-binding</keyword>
<dbReference type="AlphaFoldDB" id="A0A4Q9DGY3"/>
<dbReference type="GO" id="GO:0016829">
    <property type="term" value="F:lyase activity"/>
    <property type="evidence" value="ECO:0007669"/>
    <property type="project" value="UniProtKB-KW"/>
</dbReference>
<dbReference type="CDD" id="cd03316">
    <property type="entry name" value="MR_like"/>
    <property type="match status" value="1"/>
</dbReference>
<dbReference type="InterPro" id="IPR034593">
    <property type="entry name" value="DgoD-like"/>
</dbReference>
<dbReference type="Gene3D" id="3.30.390.10">
    <property type="entry name" value="Enolase-like, N-terminal domain"/>
    <property type="match status" value="1"/>
</dbReference>
<dbReference type="EMBL" id="SIRE01000028">
    <property type="protein sequence ID" value="TBL71054.1"/>
    <property type="molecule type" value="Genomic_DNA"/>
</dbReference>
<dbReference type="Pfam" id="PF13378">
    <property type="entry name" value="MR_MLE_C"/>
    <property type="match status" value="1"/>
</dbReference>
<organism evidence="4 5">
    <name type="scientific">Paenibacillus thalictri</name>
    <dbReference type="NCBI Taxonomy" id="2527873"/>
    <lineage>
        <taxon>Bacteria</taxon>
        <taxon>Bacillati</taxon>
        <taxon>Bacillota</taxon>
        <taxon>Bacilli</taxon>
        <taxon>Bacillales</taxon>
        <taxon>Paenibacillaceae</taxon>
        <taxon>Paenibacillus</taxon>
    </lineage>
</organism>
<dbReference type="Proteomes" id="UP000293142">
    <property type="component" value="Unassembled WGS sequence"/>
</dbReference>
<dbReference type="GO" id="GO:0046872">
    <property type="term" value="F:metal ion binding"/>
    <property type="evidence" value="ECO:0007669"/>
    <property type="project" value="UniProtKB-KW"/>
</dbReference>
<dbReference type="SFLD" id="SFLDG00179">
    <property type="entry name" value="mandelate_racemase"/>
    <property type="match status" value="1"/>
</dbReference>
<dbReference type="InterPro" id="IPR036849">
    <property type="entry name" value="Enolase-like_C_sf"/>
</dbReference>
<dbReference type="OrthoDB" id="9775391at2"/>
<dbReference type="Gene3D" id="3.20.20.120">
    <property type="entry name" value="Enolase-like C-terminal domain"/>
    <property type="match status" value="1"/>
</dbReference>
<dbReference type="InterPro" id="IPR013342">
    <property type="entry name" value="Mandelate_racemase_C"/>
</dbReference>
<sequence>MKITDVECIVLESPHVYGMKDGADDSHGPKYAAIVKVHTDEGITGIADCDSHPHIVHSIINAPSYIPAFSEGLRYAAIGENPFEIVKIWDKMYRYSFYQGRRGVALHAMSAIDIAIWDIIGKATGQPVSVMMGGRQHERIRAYASTLFRNTPSGMKEAVHKYRELGFTAIKFGWGIVWDDPRSIVKLVEAARLEAGGDMDIMVDGMWTSDVKLAVHLVKEIEQYGVFFVEEPLKSDNLQGYGKLSRSVNARIACGEQLAGLFEYEQLIREGDVDIIQPDISRAGGLTEVRRLVSVVEQAGKLLIPHAWTSDILTAASLHLNAYQKNPTFQEFCTNDTPLSRELTLNPLKLEADGTLQVPTGPGLGVELNEEVVDRYKVSAL</sequence>
<evidence type="ECO:0000259" key="3">
    <source>
        <dbReference type="SMART" id="SM00922"/>
    </source>
</evidence>